<feature type="transmembrane region" description="Helical" evidence="1">
    <location>
        <begin position="102"/>
        <end position="123"/>
    </location>
</feature>
<dbReference type="EMBL" id="PZQS01000004">
    <property type="protein sequence ID" value="PVD32654.1"/>
    <property type="molecule type" value="Genomic_DNA"/>
</dbReference>
<proteinExistence type="predicted"/>
<gene>
    <name evidence="2" type="ORF">C0Q70_08099</name>
</gene>
<keyword evidence="1" id="KW-0812">Transmembrane</keyword>
<evidence type="ECO:0000256" key="1">
    <source>
        <dbReference type="SAM" id="Phobius"/>
    </source>
</evidence>
<dbReference type="SUPFAM" id="SSF81321">
    <property type="entry name" value="Family A G protein-coupled receptor-like"/>
    <property type="match status" value="1"/>
</dbReference>
<dbReference type="PANTHER" id="PTHR46641">
    <property type="entry name" value="FMRFAMIDE RECEPTOR-RELATED"/>
    <property type="match status" value="1"/>
</dbReference>
<evidence type="ECO:0000313" key="2">
    <source>
        <dbReference type="EMBL" id="PVD32654.1"/>
    </source>
</evidence>
<feature type="transmembrane region" description="Helical" evidence="1">
    <location>
        <begin position="249"/>
        <end position="273"/>
    </location>
</feature>
<dbReference type="AlphaFoldDB" id="A0A2T7PGV6"/>
<comment type="caution">
    <text evidence="2">The sequence shown here is derived from an EMBL/GenBank/DDBJ whole genome shotgun (WGS) entry which is preliminary data.</text>
</comment>
<reference evidence="2 3" key="1">
    <citation type="submission" date="2018-04" db="EMBL/GenBank/DDBJ databases">
        <title>The genome of golden apple snail Pomacea canaliculata provides insight into stress tolerance and invasive adaptation.</title>
        <authorList>
            <person name="Liu C."/>
            <person name="Liu B."/>
            <person name="Ren Y."/>
            <person name="Zhang Y."/>
            <person name="Wang H."/>
            <person name="Li S."/>
            <person name="Jiang F."/>
            <person name="Yin L."/>
            <person name="Zhang G."/>
            <person name="Qian W."/>
            <person name="Fan W."/>
        </authorList>
    </citation>
    <scope>NUCLEOTIDE SEQUENCE [LARGE SCALE GENOMIC DNA]</scope>
    <source>
        <strain evidence="2">SZHN2017</strain>
        <tissue evidence="2">Muscle</tissue>
    </source>
</reference>
<dbReference type="Proteomes" id="UP000245119">
    <property type="component" value="Linkage Group LG4"/>
</dbReference>
<dbReference type="PANTHER" id="PTHR46641:SF18">
    <property type="entry name" value="G-PROTEIN COUPLED RECEPTORS FAMILY 1 PROFILE DOMAIN-CONTAINING PROTEIN"/>
    <property type="match status" value="1"/>
</dbReference>
<sequence length="394" mass="43936">MDGVEDGVMKEIAIVNKTVSEKGENVSTVGPWSQNISIQSNIASECAVVMSLEYEQDIISRQTLEIIQQLKGVVLIPVIFVFGSASICLSLIVFYKHGLSSRINLCLFVLECINLINVTYLFVLNVDSLNMPFDTVLEGPVYEFLVNNNLTGLFGFGYAAVFLSALVACERCICVLFPLHSKTLISTQKMAVVIIVAICFIVFPRFIVTARYRIICAFDVRMGRTIRQLAVSEFYFQYKDFINVLDGTFYGIIVSLGGPIVTFVSTLITVFSLNQTIAFRQYSSTSDAIREILLTKMMIILSLENVLLSLPSIFLRIIPVFEPGVRPSGPYNNTCIALSSLVEISTHVNGSINFLVYYFAGTKFRKTVHSVFNYHSKRNRANPSSTSNSFKSLH</sequence>
<evidence type="ECO:0000313" key="3">
    <source>
        <dbReference type="Proteomes" id="UP000245119"/>
    </source>
</evidence>
<organism evidence="2 3">
    <name type="scientific">Pomacea canaliculata</name>
    <name type="common">Golden apple snail</name>
    <dbReference type="NCBI Taxonomy" id="400727"/>
    <lineage>
        <taxon>Eukaryota</taxon>
        <taxon>Metazoa</taxon>
        <taxon>Spiralia</taxon>
        <taxon>Lophotrochozoa</taxon>
        <taxon>Mollusca</taxon>
        <taxon>Gastropoda</taxon>
        <taxon>Caenogastropoda</taxon>
        <taxon>Architaenioglossa</taxon>
        <taxon>Ampullarioidea</taxon>
        <taxon>Ampullariidae</taxon>
        <taxon>Pomacea</taxon>
    </lineage>
</organism>
<keyword evidence="3" id="KW-1185">Reference proteome</keyword>
<feature type="transmembrane region" description="Helical" evidence="1">
    <location>
        <begin position="338"/>
        <end position="360"/>
    </location>
</feature>
<feature type="transmembrane region" description="Helical" evidence="1">
    <location>
        <begin position="74"/>
        <end position="95"/>
    </location>
</feature>
<feature type="transmembrane region" description="Helical" evidence="1">
    <location>
        <begin position="156"/>
        <end position="179"/>
    </location>
</feature>
<dbReference type="InterPro" id="IPR052954">
    <property type="entry name" value="GPCR-Ligand_Int"/>
</dbReference>
<dbReference type="OrthoDB" id="6126859at2759"/>
<feature type="transmembrane region" description="Helical" evidence="1">
    <location>
        <begin position="191"/>
        <end position="212"/>
    </location>
</feature>
<keyword evidence="1" id="KW-0472">Membrane</keyword>
<evidence type="ECO:0008006" key="4">
    <source>
        <dbReference type="Google" id="ProtNLM"/>
    </source>
</evidence>
<accession>A0A2T7PGV6</accession>
<keyword evidence="1" id="KW-1133">Transmembrane helix</keyword>
<name>A0A2T7PGV6_POMCA</name>
<feature type="transmembrane region" description="Helical" evidence="1">
    <location>
        <begin position="293"/>
        <end position="318"/>
    </location>
</feature>
<protein>
    <recommendedName>
        <fullName evidence="4">G-protein coupled receptors family 1 profile domain-containing protein</fullName>
    </recommendedName>
</protein>
<dbReference type="Gene3D" id="1.20.1070.10">
    <property type="entry name" value="Rhodopsin 7-helix transmembrane proteins"/>
    <property type="match status" value="1"/>
</dbReference>